<evidence type="ECO:0000256" key="1">
    <source>
        <dbReference type="ARBA" id="ARBA00010718"/>
    </source>
</evidence>
<comment type="catalytic activity">
    <reaction evidence="4">
        <text>hydrogencarbonate + H(+) = CO2 + H2O</text>
        <dbReference type="Rhea" id="RHEA:10748"/>
        <dbReference type="ChEBI" id="CHEBI:15377"/>
        <dbReference type="ChEBI" id="CHEBI:15378"/>
        <dbReference type="ChEBI" id="CHEBI:16526"/>
        <dbReference type="ChEBI" id="CHEBI:17544"/>
        <dbReference type="EC" id="4.2.1.1"/>
    </reaction>
</comment>
<feature type="signal peptide" evidence="4">
    <location>
        <begin position="1"/>
        <end position="18"/>
    </location>
</feature>
<evidence type="ECO:0000256" key="2">
    <source>
        <dbReference type="ARBA" id="ARBA00022723"/>
    </source>
</evidence>
<evidence type="ECO:0000256" key="4">
    <source>
        <dbReference type="RuleBase" id="RU367011"/>
    </source>
</evidence>
<dbReference type="Gene3D" id="3.10.200.10">
    <property type="entry name" value="Alpha carbonic anhydrase"/>
    <property type="match status" value="2"/>
</dbReference>
<keyword evidence="4" id="KW-0456">Lyase</keyword>
<dbReference type="InterPro" id="IPR018338">
    <property type="entry name" value="Carbonic_anhydrase_a-class_CS"/>
</dbReference>
<name>A0ABM1VQ28_APLCA</name>
<comment type="function">
    <text evidence="4">Reversible hydration of carbon dioxide.</text>
</comment>
<accession>A0ABM1VQ28</accession>
<dbReference type="PROSITE" id="PS51144">
    <property type="entry name" value="ALPHA_CA_2"/>
    <property type="match status" value="2"/>
</dbReference>
<feature type="chain" id="PRO_5044984520" description="Carbonic anhydrase" evidence="4">
    <location>
        <begin position="19"/>
        <end position="575"/>
    </location>
</feature>
<dbReference type="Proteomes" id="UP000694888">
    <property type="component" value="Unplaced"/>
</dbReference>
<dbReference type="SMART" id="SM01057">
    <property type="entry name" value="Carb_anhydrase"/>
    <property type="match status" value="2"/>
</dbReference>
<keyword evidence="2 4" id="KW-0479">Metal-binding</keyword>
<evidence type="ECO:0000256" key="3">
    <source>
        <dbReference type="ARBA" id="ARBA00022833"/>
    </source>
</evidence>
<dbReference type="PANTHER" id="PTHR18952">
    <property type="entry name" value="CARBONIC ANHYDRASE"/>
    <property type="match status" value="1"/>
</dbReference>
<protein>
    <recommendedName>
        <fullName evidence="4">Carbonic anhydrase</fullName>
        <ecNumber evidence="4">4.2.1.1</ecNumber>
    </recommendedName>
</protein>
<gene>
    <name evidence="7" type="primary">LOC101860727</name>
</gene>
<dbReference type="SUPFAM" id="SSF51069">
    <property type="entry name" value="Carbonic anhydrase"/>
    <property type="match status" value="2"/>
</dbReference>
<dbReference type="InterPro" id="IPR023561">
    <property type="entry name" value="Carbonic_anhydrase_a-class"/>
</dbReference>
<dbReference type="EC" id="4.2.1.1" evidence="4"/>
<proteinExistence type="inferred from homology"/>
<dbReference type="InterPro" id="IPR036398">
    <property type="entry name" value="CA_dom_sf"/>
</dbReference>
<evidence type="ECO:0000313" key="7">
    <source>
        <dbReference type="RefSeq" id="XP_035824520.1"/>
    </source>
</evidence>
<feature type="domain" description="Alpha-carbonic anhydrase" evidence="5">
    <location>
        <begin position="279"/>
        <end position="547"/>
    </location>
</feature>
<reference evidence="7" key="1">
    <citation type="submission" date="2025-08" db="UniProtKB">
        <authorList>
            <consortium name="RefSeq"/>
        </authorList>
    </citation>
    <scope>IDENTIFICATION</scope>
</reference>
<dbReference type="Pfam" id="PF00194">
    <property type="entry name" value="Carb_anhydrase"/>
    <property type="match status" value="2"/>
</dbReference>
<keyword evidence="4" id="KW-0732">Signal</keyword>
<evidence type="ECO:0000259" key="5">
    <source>
        <dbReference type="PROSITE" id="PS51144"/>
    </source>
</evidence>
<organism evidence="6 7">
    <name type="scientific">Aplysia californica</name>
    <name type="common">California sea hare</name>
    <dbReference type="NCBI Taxonomy" id="6500"/>
    <lineage>
        <taxon>Eukaryota</taxon>
        <taxon>Metazoa</taxon>
        <taxon>Spiralia</taxon>
        <taxon>Lophotrochozoa</taxon>
        <taxon>Mollusca</taxon>
        <taxon>Gastropoda</taxon>
        <taxon>Heterobranchia</taxon>
        <taxon>Euthyneura</taxon>
        <taxon>Tectipleura</taxon>
        <taxon>Aplysiida</taxon>
        <taxon>Aplysioidea</taxon>
        <taxon>Aplysiidae</taxon>
        <taxon>Aplysia</taxon>
    </lineage>
</organism>
<feature type="domain" description="Alpha-carbonic anhydrase" evidence="5">
    <location>
        <begin position="20"/>
        <end position="275"/>
    </location>
</feature>
<dbReference type="CDD" id="cd00326">
    <property type="entry name" value="alpha_CA"/>
    <property type="match status" value="1"/>
</dbReference>
<dbReference type="PROSITE" id="PS00162">
    <property type="entry name" value="ALPHA_CA_1"/>
    <property type="match status" value="2"/>
</dbReference>
<dbReference type="InterPro" id="IPR001148">
    <property type="entry name" value="CA_dom"/>
</dbReference>
<dbReference type="PANTHER" id="PTHR18952:SF278">
    <property type="entry name" value="CARBONIC ANHYDRASE"/>
    <property type="match status" value="1"/>
</dbReference>
<evidence type="ECO:0000313" key="6">
    <source>
        <dbReference type="Proteomes" id="UP000694888"/>
    </source>
</evidence>
<dbReference type="RefSeq" id="XP_035824520.1">
    <property type="nucleotide sequence ID" value="XM_035968627.1"/>
</dbReference>
<sequence length="575" mass="63035">MILSVFCTLCLLVGSTRAASGWSYSGSTGPAFWKDVSATCDAQRQSPINLYEGDAVQNPFTPFTFTNYDATSGFNATLKNNGYGVKVDYSGATELTMQGGGFTDTFKVAQFHFHWGRTSVQGSEHLISSQAFPMELHIVHYNSKYSDLGEALKHADGVAVLGFMYEVSASDNANYADLVNNLSNVQSQGSKIDLAGFALNTLLQNSFSNFFRYDGSLTTPDCQEVVTWTVFKDSIKISESQMEKFRNVMDGNGNAIVDNFRPPMPLNQRVVQSSFTTGITWGYASNVANAGSASKWSEYYGHCVDDAGSKQSPIDIDPTTVYLDKSINTFTMSGYDSAQGVNMQLKNNGHTVQVDITAGDIRMSGGGLPGEFKAAQFHFHWGSDSTKGSEHLIDSAAYPMEVHIVHHHIQYPTLTDAVAQSDGLAVLGTMFEISKEDNPALDPIISKLTDISDPKTSTSMDTVRLDTFLPADITEFYRYSGSLTTPGCYESVTWTVFRKSIPISEAQLAKFRALLSADKNAAGTYTKMVNNYRPTMNRNNRRIVATFLIGYGERVTYSAVSLTFCMLLAAVQRLM</sequence>
<keyword evidence="3 4" id="KW-0862">Zinc</keyword>
<dbReference type="GeneID" id="101860727"/>
<comment type="similarity">
    <text evidence="1 4">Belongs to the alpha-carbonic anhydrase family.</text>
</comment>
<keyword evidence="6" id="KW-1185">Reference proteome</keyword>
<comment type="cofactor">
    <cofactor evidence="4">
        <name>Zn(2+)</name>
        <dbReference type="ChEBI" id="CHEBI:29105"/>
    </cofactor>
</comment>